<name>A0ABQ9H155_9NEOP</name>
<reference evidence="1 2" key="1">
    <citation type="submission" date="2023-02" db="EMBL/GenBank/DDBJ databases">
        <title>LHISI_Scaffold_Assembly.</title>
        <authorList>
            <person name="Stuart O.P."/>
            <person name="Cleave R."/>
            <person name="Magrath M.J.L."/>
            <person name="Mikheyev A.S."/>
        </authorList>
    </citation>
    <scope>NUCLEOTIDE SEQUENCE [LARGE SCALE GENOMIC DNA]</scope>
    <source>
        <strain evidence="1">Daus_M_001</strain>
        <tissue evidence="1">Leg muscle</tissue>
    </source>
</reference>
<evidence type="ECO:0000313" key="1">
    <source>
        <dbReference type="EMBL" id="KAJ8878040.1"/>
    </source>
</evidence>
<dbReference type="Proteomes" id="UP001159363">
    <property type="component" value="Chromosome 7"/>
</dbReference>
<comment type="caution">
    <text evidence="1">The sequence shown here is derived from an EMBL/GenBank/DDBJ whole genome shotgun (WGS) entry which is preliminary data.</text>
</comment>
<dbReference type="EMBL" id="JARBHB010000008">
    <property type="protein sequence ID" value="KAJ8878040.1"/>
    <property type="molecule type" value="Genomic_DNA"/>
</dbReference>
<protein>
    <submittedName>
        <fullName evidence="1">Uncharacterized protein</fullName>
    </submittedName>
</protein>
<accession>A0ABQ9H155</accession>
<organism evidence="1 2">
    <name type="scientific">Dryococelus australis</name>
    <dbReference type="NCBI Taxonomy" id="614101"/>
    <lineage>
        <taxon>Eukaryota</taxon>
        <taxon>Metazoa</taxon>
        <taxon>Ecdysozoa</taxon>
        <taxon>Arthropoda</taxon>
        <taxon>Hexapoda</taxon>
        <taxon>Insecta</taxon>
        <taxon>Pterygota</taxon>
        <taxon>Neoptera</taxon>
        <taxon>Polyneoptera</taxon>
        <taxon>Phasmatodea</taxon>
        <taxon>Verophasmatodea</taxon>
        <taxon>Anareolatae</taxon>
        <taxon>Phasmatidae</taxon>
        <taxon>Eurycanthinae</taxon>
        <taxon>Dryococelus</taxon>
    </lineage>
</organism>
<sequence>MRQKHCSLVQSRVVSGDGVLDGRALSPESLTRFSTSNEGCGGGEERLVGESLKYAKRLESMTSATRATEACSKRRTQPGASRLPAELRAKLCRPDKEIWLDAVEEELKALKENHTWEVARKQNKEPLIDSKWENQVSITGGFGPGFDHVGIVTDDASGQRVFSGISRLPSLLHSSADPYSPRFTLIGSQDLDVKSSLDLFSCSSHLL</sequence>
<evidence type="ECO:0000313" key="2">
    <source>
        <dbReference type="Proteomes" id="UP001159363"/>
    </source>
</evidence>
<gene>
    <name evidence="1" type="ORF">PR048_022503</name>
</gene>
<proteinExistence type="predicted"/>
<keyword evidence="2" id="KW-1185">Reference proteome</keyword>